<comment type="similarity">
    <text evidence="1">Belongs to the ATP-dependent AMP-binding enzyme family.</text>
</comment>
<evidence type="ECO:0000256" key="1">
    <source>
        <dbReference type="ARBA" id="ARBA00006432"/>
    </source>
</evidence>
<dbReference type="Gene3D" id="3.30.300.30">
    <property type="match status" value="1"/>
</dbReference>
<dbReference type="InterPro" id="IPR042099">
    <property type="entry name" value="ANL_N_sf"/>
</dbReference>
<evidence type="ECO:0000313" key="5">
    <source>
        <dbReference type="Proteomes" id="UP001596353"/>
    </source>
</evidence>
<dbReference type="NCBIfam" id="NF005702">
    <property type="entry name" value="PRK07514.1"/>
    <property type="match status" value="1"/>
</dbReference>
<protein>
    <submittedName>
        <fullName evidence="4">Malonyl-CoA synthase</fullName>
    </submittedName>
</protein>
<feature type="domain" description="AMP-binding enzyme C-terminal" evidence="3">
    <location>
        <begin position="413"/>
        <end position="488"/>
    </location>
</feature>
<feature type="domain" description="AMP-dependent synthetase/ligase" evidence="2">
    <location>
        <begin position="19"/>
        <end position="362"/>
    </location>
</feature>
<dbReference type="InterPro" id="IPR025110">
    <property type="entry name" value="AMP-bd_C"/>
</dbReference>
<dbReference type="InterPro" id="IPR045851">
    <property type="entry name" value="AMP-bd_C_sf"/>
</dbReference>
<gene>
    <name evidence="4" type="ORF">ACFQFQ_23735</name>
</gene>
<evidence type="ECO:0000259" key="3">
    <source>
        <dbReference type="Pfam" id="PF13193"/>
    </source>
</evidence>
<dbReference type="PROSITE" id="PS00455">
    <property type="entry name" value="AMP_BINDING"/>
    <property type="match status" value="1"/>
</dbReference>
<dbReference type="Pfam" id="PF13193">
    <property type="entry name" value="AMP-binding_C"/>
    <property type="match status" value="1"/>
</dbReference>
<organism evidence="4 5">
    <name type="scientific">Sulfitobacter porphyrae</name>
    <dbReference type="NCBI Taxonomy" id="1246864"/>
    <lineage>
        <taxon>Bacteria</taxon>
        <taxon>Pseudomonadati</taxon>
        <taxon>Pseudomonadota</taxon>
        <taxon>Alphaproteobacteria</taxon>
        <taxon>Rhodobacterales</taxon>
        <taxon>Roseobacteraceae</taxon>
        <taxon>Sulfitobacter</taxon>
    </lineage>
</organism>
<keyword evidence="5" id="KW-1185">Reference proteome</keyword>
<dbReference type="CDD" id="cd05941">
    <property type="entry name" value="MCS"/>
    <property type="match status" value="1"/>
</dbReference>
<sequence>MPNPLYDTLFGAHLGRDAVFLHLIDGTTLSYSDFLKQSAQIAHVLTGLGLQPGARVAAQVHKSPQALALFAACAQAGLVFLPLNTAYTTSELTYFIKDSGAALVVCDPSAVSALTPVADELGALVETLDAEGAGSLVTKAESAPDRFDTVERSADDLAAFLYTSGTTGRSKGAMLTQTNLLSNAATLAKEWRFTAQDVLLHALPIFHTHGLFVATNVTLIAGGSMIFMPRFDVDQVLSLMPRATTMMGVPTFYTRLLDDARFTRQSADHMRVFISGSAPLLAETHVQFEARTGQRILERYGMTETNMNTSNPYVGERRAGTVGFPLPGVELKVCDPASGETLPQGEVGVIEVRGANVFKGYWNMPEKTAEELRDNGFFITGDLGMIDADGYVSIVGRGKDLIISGGYNIYPKEIELVLDEQDGVLESAVIGVPHPDFGETVVGVLVPKQGKTPDTDAIMDAVKGPLARFKHPRRLVVVDSLPRNTMGKVQKNLLRDTYKDMFVSG</sequence>
<dbReference type="EMBL" id="JBHSWG010000003">
    <property type="protein sequence ID" value="MFC6761813.1"/>
    <property type="molecule type" value="Genomic_DNA"/>
</dbReference>
<proteinExistence type="inferred from homology"/>
<reference evidence="5" key="1">
    <citation type="journal article" date="2019" name="Int. J. Syst. Evol. Microbiol.">
        <title>The Global Catalogue of Microorganisms (GCM) 10K type strain sequencing project: providing services to taxonomists for standard genome sequencing and annotation.</title>
        <authorList>
            <consortium name="The Broad Institute Genomics Platform"/>
            <consortium name="The Broad Institute Genome Sequencing Center for Infectious Disease"/>
            <person name="Wu L."/>
            <person name="Ma J."/>
        </authorList>
    </citation>
    <scope>NUCLEOTIDE SEQUENCE [LARGE SCALE GENOMIC DNA]</scope>
    <source>
        <strain evidence="5">CCUG 66188</strain>
    </source>
</reference>
<dbReference type="PANTHER" id="PTHR43201">
    <property type="entry name" value="ACYL-COA SYNTHETASE"/>
    <property type="match status" value="1"/>
</dbReference>
<comment type="caution">
    <text evidence="4">The sequence shown here is derived from an EMBL/GenBank/DDBJ whole genome shotgun (WGS) entry which is preliminary data.</text>
</comment>
<accession>A0ABW2BAN2</accession>
<dbReference type="Gene3D" id="3.40.50.12780">
    <property type="entry name" value="N-terminal domain of ligase-like"/>
    <property type="match status" value="1"/>
</dbReference>
<dbReference type="InterPro" id="IPR020845">
    <property type="entry name" value="AMP-binding_CS"/>
</dbReference>
<evidence type="ECO:0000259" key="2">
    <source>
        <dbReference type="Pfam" id="PF00501"/>
    </source>
</evidence>
<dbReference type="InterPro" id="IPR000873">
    <property type="entry name" value="AMP-dep_synth/lig_dom"/>
</dbReference>
<dbReference type="PANTHER" id="PTHR43201:SF8">
    <property type="entry name" value="ACYL-COA SYNTHETASE FAMILY MEMBER 3"/>
    <property type="match status" value="1"/>
</dbReference>
<dbReference type="SUPFAM" id="SSF56801">
    <property type="entry name" value="Acetyl-CoA synthetase-like"/>
    <property type="match status" value="1"/>
</dbReference>
<name>A0ABW2BAN2_9RHOB</name>
<dbReference type="Pfam" id="PF00501">
    <property type="entry name" value="AMP-binding"/>
    <property type="match status" value="1"/>
</dbReference>
<dbReference type="Proteomes" id="UP001596353">
    <property type="component" value="Unassembled WGS sequence"/>
</dbReference>
<evidence type="ECO:0000313" key="4">
    <source>
        <dbReference type="EMBL" id="MFC6761813.1"/>
    </source>
</evidence>